<dbReference type="InterPro" id="IPR036866">
    <property type="entry name" value="RibonucZ/Hydroxyglut_hydro"/>
</dbReference>
<proteinExistence type="predicted"/>
<dbReference type="PANTHER" id="PTHR42663">
    <property type="entry name" value="HYDROLASE C777.06C-RELATED-RELATED"/>
    <property type="match status" value="1"/>
</dbReference>
<reference evidence="3 4" key="1">
    <citation type="submission" date="2020-04" db="EMBL/GenBank/DDBJ databases">
        <authorList>
            <person name="Yoon J."/>
        </authorList>
    </citation>
    <scope>NUCLEOTIDE SEQUENCE [LARGE SCALE GENOMIC DNA]</scope>
    <source>
        <strain evidence="3 4">DJ-13</strain>
    </source>
</reference>
<organism evidence="3 4">
    <name type="scientific">Croceivirga thetidis</name>
    <dbReference type="NCBI Taxonomy" id="2721623"/>
    <lineage>
        <taxon>Bacteria</taxon>
        <taxon>Pseudomonadati</taxon>
        <taxon>Bacteroidota</taxon>
        <taxon>Flavobacteriia</taxon>
        <taxon>Flavobacteriales</taxon>
        <taxon>Flavobacteriaceae</taxon>
        <taxon>Croceivirga</taxon>
    </lineage>
</organism>
<feature type="domain" description="Metallo-beta-lactamase" evidence="2">
    <location>
        <begin position="71"/>
        <end position="271"/>
    </location>
</feature>
<feature type="chain" id="PRO_5046168066" evidence="1">
    <location>
        <begin position="19"/>
        <end position="307"/>
    </location>
</feature>
<feature type="signal peptide" evidence="1">
    <location>
        <begin position="1"/>
        <end position="18"/>
    </location>
</feature>
<dbReference type="PANTHER" id="PTHR42663:SF6">
    <property type="entry name" value="HYDROLASE C777.06C-RELATED"/>
    <property type="match status" value="1"/>
</dbReference>
<evidence type="ECO:0000313" key="3">
    <source>
        <dbReference type="EMBL" id="NKI33076.1"/>
    </source>
</evidence>
<dbReference type="EMBL" id="JAAWWL010000002">
    <property type="protein sequence ID" value="NKI33076.1"/>
    <property type="molecule type" value="Genomic_DNA"/>
</dbReference>
<dbReference type="Pfam" id="PF12706">
    <property type="entry name" value="Lactamase_B_2"/>
    <property type="match status" value="1"/>
</dbReference>
<evidence type="ECO:0000256" key="1">
    <source>
        <dbReference type="SAM" id="SignalP"/>
    </source>
</evidence>
<dbReference type="Gene3D" id="3.60.15.10">
    <property type="entry name" value="Ribonuclease Z/Hydroxyacylglutathione hydrolase-like"/>
    <property type="match status" value="1"/>
</dbReference>
<dbReference type="Proteomes" id="UP000718451">
    <property type="component" value="Unassembled WGS sequence"/>
</dbReference>
<gene>
    <name evidence="3" type="ORF">HCU67_14050</name>
</gene>
<dbReference type="InterPro" id="IPR001279">
    <property type="entry name" value="Metallo-B-lactamas"/>
</dbReference>
<evidence type="ECO:0000313" key="4">
    <source>
        <dbReference type="Proteomes" id="UP000718451"/>
    </source>
</evidence>
<comment type="caution">
    <text evidence="3">The sequence shown here is derived from an EMBL/GenBank/DDBJ whole genome shotgun (WGS) entry which is preliminary data.</text>
</comment>
<dbReference type="SUPFAM" id="SSF56281">
    <property type="entry name" value="Metallo-hydrolase/oxidoreductase"/>
    <property type="match status" value="1"/>
</dbReference>
<protein>
    <submittedName>
        <fullName evidence="3">MBL fold metallo-hydrolase</fullName>
    </submittedName>
</protein>
<sequence length="307" mass="34884">MKYLLLFISLIYAIPSNAQNKGVTLLILGTVQDGGSPHIGCQKECCAVLFDEPDPSRKVVSLGVIDHENQRTYIFDASPDFTTQLKMVQEYTLPERKAPDGIFLTHAHIGHYTGLMYLGREALGGKDVPVYAMPKMKLFLEKNGPWDQLVNLKNIELIEMTTDEKMQLTPNLTVIPFLVPHRGEYAETVGFKIIGSKKSALFIPDIDKWYLWEKSIVEELKKVDFAFLDATFFDANEVNHRDVSEIPHPFVIESLELFKDLPENEKSKIHFIHLNHTNPLLDLESKASMEVRSKGFQIAQFSGTFKL</sequence>
<evidence type="ECO:0000259" key="2">
    <source>
        <dbReference type="Pfam" id="PF12706"/>
    </source>
</evidence>
<keyword evidence="4" id="KW-1185">Reference proteome</keyword>
<dbReference type="RefSeq" id="WP_168553226.1">
    <property type="nucleotide sequence ID" value="NZ_JAAWWL010000002.1"/>
</dbReference>
<accession>A0ABX1GT31</accession>
<name>A0ABX1GT31_9FLAO</name>
<keyword evidence="1" id="KW-0732">Signal</keyword>